<evidence type="ECO:0000313" key="3">
    <source>
        <dbReference type="Proteomes" id="UP000601099"/>
    </source>
</evidence>
<evidence type="ECO:0000313" key="2">
    <source>
        <dbReference type="EMBL" id="MBG8552271.1"/>
    </source>
</evidence>
<dbReference type="RefSeq" id="WP_196953311.1">
    <property type="nucleotide sequence ID" value="NZ_JADWYK010000001.1"/>
</dbReference>
<evidence type="ECO:0000256" key="1">
    <source>
        <dbReference type="SAM" id="SignalP"/>
    </source>
</evidence>
<accession>A0ABS0KWN6</accession>
<feature type="chain" id="PRO_5046423655" description="HEAT repeat domain-containing protein" evidence="1">
    <location>
        <begin position="19"/>
        <end position="163"/>
    </location>
</feature>
<reference evidence="2 3" key="1">
    <citation type="submission" date="2020-11" db="EMBL/GenBank/DDBJ databases">
        <title>Hymenobacter sp.</title>
        <authorList>
            <person name="Kim M.K."/>
        </authorList>
    </citation>
    <scope>NUCLEOTIDE SEQUENCE [LARGE SCALE GENOMIC DNA]</scope>
    <source>
        <strain evidence="2 3">BT594</strain>
    </source>
</reference>
<feature type="signal peptide" evidence="1">
    <location>
        <begin position="1"/>
        <end position="18"/>
    </location>
</feature>
<gene>
    <name evidence="2" type="ORF">I5L79_01865</name>
</gene>
<evidence type="ECO:0008006" key="4">
    <source>
        <dbReference type="Google" id="ProtNLM"/>
    </source>
</evidence>
<dbReference type="Proteomes" id="UP000601099">
    <property type="component" value="Unassembled WGS sequence"/>
</dbReference>
<organism evidence="2 3">
    <name type="scientific">Hymenobacter guriensis</name>
    <dbReference type="NCBI Taxonomy" id="2793065"/>
    <lineage>
        <taxon>Bacteria</taxon>
        <taxon>Pseudomonadati</taxon>
        <taxon>Bacteroidota</taxon>
        <taxon>Cytophagia</taxon>
        <taxon>Cytophagales</taxon>
        <taxon>Hymenobacteraceae</taxon>
        <taxon>Hymenobacter</taxon>
    </lineage>
</organism>
<protein>
    <recommendedName>
        <fullName evidence="4">HEAT repeat domain-containing protein</fullName>
    </recommendedName>
</protein>
<name>A0ABS0KWN6_9BACT</name>
<proteinExistence type="predicted"/>
<dbReference type="EMBL" id="JADWYK010000001">
    <property type="protein sequence ID" value="MBG8552271.1"/>
    <property type="molecule type" value="Genomic_DNA"/>
</dbReference>
<keyword evidence="1" id="KW-0732">Signal</keyword>
<sequence length="163" mass="18390">MFIKLSLLIVLSFHFVQAAQGQTASIRPEVLRLTEAMTLDSTLDVKPVGRAPRATPAYHRFVQLGELATMSELSALTSHPKPIVRSAAFLHLVRTAQPVDILPLLAKHTQDTVAFTLRGGCITSSNWVGHFMYLYTRQTWKKRQLLAQNERRLDKISDELLRP</sequence>
<comment type="caution">
    <text evidence="2">The sequence shown here is derived from an EMBL/GenBank/DDBJ whole genome shotgun (WGS) entry which is preliminary data.</text>
</comment>
<keyword evidence="3" id="KW-1185">Reference proteome</keyword>